<dbReference type="InterPro" id="IPR043128">
    <property type="entry name" value="Rev_trsase/Diguanyl_cyclase"/>
</dbReference>
<dbReference type="Proteomes" id="UP000218968">
    <property type="component" value="Chromosome"/>
</dbReference>
<dbReference type="GO" id="GO:0052621">
    <property type="term" value="F:diguanylate cyclase activity"/>
    <property type="evidence" value="ECO:0007669"/>
    <property type="project" value="UniProtKB-EC"/>
</dbReference>
<organism evidence="6 7">
    <name type="scientific">Luteimonas chenhongjianii</name>
    <dbReference type="NCBI Taxonomy" id="2006110"/>
    <lineage>
        <taxon>Bacteria</taxon>
        <taxon>Pseudomonadati</taxon>
        <taxon>Pseudomonadota</taxon>
        <taxon>Gammaproteobacteria</taxon>
        <taxon>Lysobacterales</taxon>
        <taxon>Lysobacteraceae</taxon>
        <taxon>Luteimonas</taxon>
    </lineage>
</organism>
<dbReference type="PANTHER" id="PTHR45138">
    <property type="entry name" value="REGULATORY COMPONENTS OF SENSORY TRANSDUCTION SYSTEM"/>
    <property type="match status" value="1"/>
</dbReference>
<keyword evidence="4" id="KW-1133">Transmembrane helix</keyword>
<dbReference type="EMBL" id="CP023406">
    <property type="protein sequence ID" value="ATD68068.1"/>
    <property type="molecule type" value="Genomic_DNA"/>
</dbReference>
<evidence type="ECO:0000259" key="5">
    <source>
        <dbReference type="PROSITE" id="PS50887"/>
    </source>
</evidence>
<feature type="transmembrane region" description="Helical" evidence="4">
    <location>
        <begin position="59"/>
        <end position="81"/>
    </location>
</feature>
<feature type="domain" description="GGDEF" evidence="5">
    <location>
        <begin position="479"/>
        <end position="613"/>
    </location>
</feature>
<keyword evidence="4" id="KW-0812">Transmembrane</keyword>
<evidence type="ECO:0000313" key="6">
    <source>
        <dbReference type="EMBL" id="ATD68068.1"/>
    </source>
</evidence>
<name>A0A290XGB7_9GAMM</name>
<dbReference type="AlphaFoldDB" id="A0A290XGB7"/>
<dbReference type="Pfam" id="PF00990">
    <property type="entry name" value="GGDEF"/>
    <property type="match status" value="1"/>
</dbReference>
<dbReference type="SMART" id="SM00267">
    <property type="entry name" value="GGDEF"/>
    <property type="match status" value="1"/>
</dbReference>
<dbReference type="InterPro" id="IPR029016">
    <property type="entry name" value="GAF-like_dom_sf"/>
</dbReference>
<proteinExistence type="predicted"/>
<protein>
    <recommendedName>
        <fullName evidence="2">diguanylate cyclase</fullName>
        <ecNumber evidence="2">2.7.7.65</ecNumber>
    </recommendedName>
</protein>
<dbReference type="GO" id="GO:1902201">
    <property type="term" value="P:negative regulation of bacterial-type flagellum-dependent cell motility"/>
    <property type="evidence" value="ECO:0007669"/>
    <property type="project" value="TreeGrafter"/>
</dbReference>
<evidence type="ECO:0000256" key="4">
    <source>
        <dbReference type="SAM" id="Phobius"/>
    </source>
</evidence>
<dbReference type="NCBIfam" id="TIGR00254">
    <property type="entry name" value="GGDEF"/>
    <property type="match status" value="1"/>
</dbReference>
<comment type="cofactor">
    <cofactor evidence="1">
        <name>Mg(2+)</name>
        <dbReference type="ChEBI" id="CHEBI:18420"/>
    </cofactor>
</comment>
<evidence type="ECO:0000256" key="2">
    <source>
        <dbReference type="ARBA" id="ARBA00012528"/>
    </source>
</evidence>
<dbReference type="Gene3D" id="3.30.70.270">
    <property type="match status" value="1"/>
</dbReference>
<dbReference type="CDD" id="cd19410">
    <property type="entry name" value="HK9-like_sensor"/>
    <property type="match status" value="1"/>
</dbReference>
<dbReference type="InterPro" id="IPR000160">
    <property type="entry name" value="GGDEF_dom"/>
</dbReference>
<evidence type="ECO:0000256" key="1">
    <source>
        <dbReference type="ARBA" id="ARBA00001946"/>
    </source>
</evidence>
<dbReference type="PANTHER" id="PTHR45138:SF9">
    <property type="entry name" value="DIGUANYLATE CYCLASE DGCM-RELATED"/>
    <property type="match status" value="1"/>
</dbReference>
<dbReference type="InterPro" id="IPR007891">
    <property type="entry name" value="CHASE3"/>
</dbReference>
<dbReference type="SUPFAM" id="SSF55073">
    <property type="entry name" value="Nucleotide cyclase"/>
    <property type="match status" value="1"/>
</dbReference>
<dbReference type="SUPFAM" id="SSF55781">
    <property type="entry name" value="GAF domain-like"/>
    <property type="match status" value="1"/>
</dbReference>
<dbReference type="EC" id="2.7.7.65" evidence="2"/>
<dbReference type="GO" id="GO:0005886">
    <property type="term" value="C:plasma membrane"/>
    <property type="evidence" value="ECO:0007669"/>
    <property type="project" value="TreeGrafter"/>
</dbReference>
<dbReference type="Gene3D" id="3.30.450.40">
    <property type="match status" value="1"/>
</dbReference>
<keyword evidence="7" id="KW-1185">Reference proteome</keyword>
<dbReference type="Pfam" id="PF05227">
    <property type="entry name" value="CHASE3"/>
    <property type="match status" value="1"/>
</dbReference>
<dbReference type="KEGG" id="lum:CNR27_12020"/>
<accession>A0A290XGB7</accession>
<dbReference type="CDD" id="cd01949">
    <property type="entry name" value="GGDEF"/>
    <property type="match status" value="1"/>
</dbReference>
<evidence type="ECO:0000256" key="3">
    <source>
        <dbReference type="ARBA" id="ARBA00034247"/>
    </source>
</evidence>
<sequence>MRCCAAIQAGSLPQRRDRRHGSAAKPMGRCALARIPGPVPGSPALPASPSRISRYRLPAFAVALVLLVGVAIASLTAVAGLRSSNAWIEHSYEVINQIEVVERSIRAVEANARAYRLTGHPDFRSEYLAAAPEVDRTIEALTMLIRDNPDQDTRARHLRDIARQHLAELRRVHDLQEARGAEAARLATDPGTVLRQWGEIEGIGSQMRRDELRLLAERKAANHRQAVQLSVIVILGMLASGAIMVILMKSLTRENRRALGLEKEARGAAHEMALSMDQVNRLSRQRHELSRYSGLLQSCTTRDEIVQLSIETILRLLPGASGRIYLLRASQKFHDSVASFGEAMISSPDALLPEDCWALRRGQMHMLAGVDRRQLGCGHLDPGMPAPGVTSICLPLSAQSGSIGLLHVSAPTEQVDHGDGIDELIGQLAEQLGLAIANLQLRETLRTQSLRDPLTGLFNRRYLEESLGRELQRCERRGLPLSVLMLDVDHFKRFNDTHGHAAGDALLSQIGRQIEAAVRDEDIACRYGGEEFTLVMPELDAASACARAERIRRQVEMTTVQHLGQQLGPVTISIGIATFPGDGYAPHLLLQMADATLYRAKAEGRNRVLHVSYAP</sequence>
<dbReference type="GO" id="GO:0043709">
    <property type="term" value="P:cell adhesion involved in single-species biofilm formation"/>
    <property type="evidence" value="ECO:0007669"/>
    <property type="project" value="TreeGrafter"/>
</dbReference>
<feature type="transmembrane region" description="Helical" evidence="4">
    <location>
        <begin position="226"/>
        <end position="247"/>
    </location>
</feature>
<comment type="catalytic activity">
    <reaction evidence="3">
        <text>2 GTP = 3',3'-c-di-GMP + 2 diphosphate</text>
        <dbReference type="Rhea" id="RHEA:24898"/>
        <dbReference type="ChEBI" id="CHEBI:33019"/>
        <dbReference type="ChEBI" id="CHEBI:37565"/>
        <dbReference type="ChEBI" id="CHEBI:58805"/>
        <dbReference type="EC" id="2.7.7.65"/>
    </reaction>
</comment>
<gene>
    <name evidence="6" type="ORF">CNR27_12020</name>
</gene>
<evidence type="ECO:0000313" key="7">
    <source>
        <dbReference type="Proteomes" id="UP000218968"/>
    </source>
</evidence>
<dbReference type="FunFam" id="3.30.70.270:FF:000001">
    <property type="entry name" value="Diguanylate cyclase domain protein"/>
    <property type="match status" value="1"/>
</dbReference>
<reference evidence="7" key="1">
    <citation type="submission" date="2017-09" db="EMBL/GenBank/DDBJ databases">
        <title>Luteimonas liuhanmingii sp.nov., isolated from the intestinal contents of Tibetan Plateau Pika in Yushu, Qinghai Province, China.</title>
        <authorList>
            <person name="Gui Z."/>
        </authorList>
    </citation>
    <scope>NUCLEOTIDE SEQUENCE [LARGE SCALE GENOMIC DNA]</scope>
    <source>
        <strain evidence="7">100111</strain>
    </source>
</reference>
<dbReference type="InterPro" id="IPR029787">
    <property type="entry name" value="Nucleotide_cyclase"/>
</dbReference>
<dbReference type="PROSITE" id="PS50887">
    <property type="entry name" value="GGDEF"/>
    <property type="match status" value="1"/>
</dbReference>
<keyword evidence="4" id="KW-0472">Membrane</keyword>
<dbReference type="OrthoDB" id="9803824at2"/>
<dbReference type="InterPro" id="IPR050469">
    <property type="entry name" value="Diguanylate_Cyclase"/>
</dbReference>